<dbReference type="EMBL" id="FN653040">
    <property type="protein sequence ID" value="CBY19327.1"/>
    <property type="molecule type" value="Genomic_DNA"/>
</dbReference>
<keyword evidence="2" id="KW-1185">Reference proteome</keyword>
<protein>
    <submittedName>
        <fullName evidence="1">Uncharacterized protein</fullName>
    </submittedName>
</protein>
<dbReference type="Proteomes" id="UP000001307">
    <property type="component" value="Unassembled WGS sequence"/>
</dbReference>
<evidence type="ECO:0000313" key="2">
    <source>
        <dbReference type="Proteomes" id="UP000001307"/>
    </source>
</evidence>
<gene>
    <name evidence="1" type="ORF">GSOID_T00008337001</name>
</gene>
<dbReference type="InParanoid" id="E4XDT8"/>
<reference evidence="1" key="1">
    <citation type="journal article" date="2010" name="Science">
        <title>Plasticity of animal genome architecture unmasked by rapid evolution of a pelagic tunicate.</title>
        <authorList>
            <person name="Denoeud F."/>
            <person name="Henriet S."/>
            <person name="Mungpakdee S."/>
            <person name="Aury J.M."/>
            <person name="Da Silva C."/>
            <person name="Brinkmann H."/>
            <person name="Mikhaleva J."/>
            <person name="Olsen L.C."/>
            <person name="Jubin C."/>
            <person name="Canestro C."/>
            <person name="Bouquet J.M."/>
            <person name="Danks G."/>
            <person name="Poulain J."/>
            <person name="Campsteijn C."/>
            <person name="Adamski M."/>
            <person name="Cross I."/>
            <person name="Yadetie F."/>
            <person name="Muffato M."/>
            <person name="Louis A."/>
            <person name="Butcher S."/>
            <person name="Tsagkogeorga G."/>
            <person name="Konrad A."/>
            <person name="Singh S."/>
            <person name="Jensen M.F."/>
            <person name="Cong E.H."/>
            <person name="Eikeseth-Otteraa H."/>
            <person name="Noel B."/>
            <person name="Anthouard V."/>
            <person name="Porcel B.M."/>
            <person name="Kachouri-Lafond R."/>
            <person name="Nishino A."/>
            <person name="Ugolini M."/>
            <person name="Chourrout P."/>
            <person name="Nishida H."/>
            <person name="Aasland R."/>
            <person name="Huzurbazar S."/>
            <person name="Westhof E."/>
            <person name="Delsuc F."/>
            <person name="Lehrach H."/>
            <person name="Reinhardt R."/>
            <person name="Weissenbach J."/>
            <person name="Roy S.W."/>
            <person name="Artiguenave F."/>
            <person name="Postlethwait J.H."/>
            <person name="Manak J.R."/>
            <person name="Thompson E.M."/>
            <person name="Jaillon O."/>
            <person name="Du Pasquier L."/>
            <person name="Boudinot P."/>
            <person name="Liberles D.A."/>
            <person name="Volff J.N."/>
            <person name="Philippe H."/>
            <person name="Lenhard B."/>
            <person name="Roest Crollius H."/>
            <person name="Wincker P."/>
            <person name="Chourrout D."/>
        </authorList>
    </citation>
    <scope>NUCLEOTIDE SEQUENCE [LARGE SCALE GENOMIC DNA]</scope>
</reference>
<name>E4XDT8_OIKDI</name>
<proteinExistence type="predicted"/>
<evidence type="ECO:0000313" key="1">
    <source>
        <dbReference type="EMBL" id="CBY19327.1"/>
    </source>
</evidence>
<organism evidence="1">
    <name type="scientific">Oikopleura dioica</name>
    <name type="common">Tunicate</name>
    <dbReference type="NCBI Taxonomy" id="34765"/>
    <lineage>
        <taxon>Eukaryota</taxon>
        <taxon>Metazoa</taxon>
        <taxon>Chordata</taxon>
        <taxon>Tunicata</taxon>
        <taxon>Appendicularia</taxon>
        <taxon>Copelata</taxon>
        <taxon>Oikopleuridae</taxon>
        <taxon>Oikopleura</taxon>
    </lineage>
</organism>
<accession>E4XDT8</accession>
<sequence>MIPPRVPRTSKEKSKTLTEEVKADQIENILKTSESSTSVSSTERGLFGNKMTTKSNVNKASFWIKGLKSQSAEKGVDGGSDRRRNGATALVSFAVAFLKTQSAQKPQFLPIPPRRLALESLALAPGNAALFHEIAKLVNFHQILYIRRNIADSNH</sequence>
<dbReference type="AlphaFoldDB" id="E4XDT8"/>